<protein>
    <submittedName>
        <fullName evidence="1">Uncharacterized protein</fullName>
    </submittedName>
</protein>
<reference evidence="1 2" key="1">
    <citation type="journal article" date="2014" name="Genome Announc.">
        <title>Draft Genome Sequence of Pseudomonas moraviensis R28-S.</title>
        <authorList>
            <person name="Hunter S.S."/>
            <person name="Yano H."/>
            <person name="Loftie-Eaton W."/>
            <person name="Hughes J."/>
            <person name="De Gelder L."/>
            <person name="Stragier P."/>
            <person name="De Vos P."/>
            <person name="Settles M.L."/>
            <person name="Top E.M."/>
        </authorList>
    </citation>
    <scope>NUCLEOTIDE SEQUENCE [LARGE SCALE GENOMIC DNA]</scope>
    <source>
        <strain evidence="2">R28</strain>
    </source>
</reference>
<dbReference type="RefSeq" id="WP_024013756.1">
    <property type="nucleotide sequence ID" value="NZ_CM002330.1"/>
</dbReference>
<name>V8R414_9PSED</name>
<dbReference type="Proteomes" id="UP000024771">
    <property type="component" value="Chromosome"/>
</dbReference>
<evidence type="ECO:0000313" key="2">
    <source>
        <dbReference type="Proteomes" id="UP000024771"/>
    </source>
</evidence>
<evidence type="ECO:0000313" key="1">
    <source>
        <dbReference type="EMBL" id="ETF06861.1"/>
    </source>
</evidence>
<dbReference type="PATRIC" id="fig|1395516.4.peg.3778"/>
<dbReference type="AlphaFoldDB" id="V8R414"/>
<accession>V8R414</accession>
<comment type="caution">
    <text evidence="1">The sequence shown here is derived from an EMBL/GenBank/DDBJ whole genome shotgun (WGS) entry which is preliminary data.</text>
</comment>
<gene>
    <name evidence="1" type="ORF">PMO01_18615</name>
</gene>
<proteinExistence type="predicted"/>
<dbReference type="EMBL" id="AYMZ01000008">
    <property type="protein sequence ID" value="ETF06861.1"/>
    <property type="molecule type" value="Genomic_DNA"/>
</dbReference>
<dbReference type="HOGENOM" id="CLU_1968658_0_0_6"/>
<sequence>MSNLWANKQKELGVAADDFVEQAVSDGKLTRLKPEPSEKGGLKSLLKELAEVEKAAENDFQDSNSFPGHKKISVSVDYATFLKLQIIHKMESDKNKIAKIALSNVVDIAIKELYDSGYSKQNKSKAP</sequence>
<organism evidence="1 2">
    <name type="scientific">Pseudomonas moraviensis R28-S</name>
    <dbReference type="NCBI Taxonomy" id="1395516"/>
    <lineage>
        <taxon>Bacteria</taxon>
        <taxon>Pseudomonadati</taxon>
        <taxon>Pseudomonadota</taxon>
        <taxon>Gammaproteobacteria</taxon>
        <taxon>Pseudomonadales</taxon>
        <taxon>Pseudomonadaceae</taxon>
        <taxon>Pseudomonas</taxon>
    </lineage>
</organism>